<sequence>MSQSIIDTAIYYTLGCALDCTALRQWVHQRRVSLVEPVKGICSTLLCPTRPNRPGGWSVKVGFLTINCLAIDGGDGGVGRQNVTPGSGAETV</sequence>
<evidence type="ECO:0000313" key="1">
    <source>
        <dbReference type="EMBL" id="VDM19531.1"/>
    </source>
</evidence>
<name>A0A0R3WNG7_HYDTA</name>
<reference evidence="3" key="1">
    <citation type="submission" date="2017-02" db="UniProtKB">
        <authorList>
            <consortium name="WormBaseParasite"/>
        </authorList>
    </citation>
    <scope>IDENTIFICATION</scope>
</reference>
<accession>A0A0R3WNG7</accession>
<organism evidence="3">
    <name type="scientific">Hydatigena taeniaeformis</name>
    <name type="common">Feline tapeworm</name>
    <name type="synonym">Taenia taeniaeformis</name>
    <dbReference type="NCBI Taxonomy" id="6205"/>
    <lineage>
        <taxon>Eukaryota</taxon>
        <taxon>Metazoa</taxon>
        <taxon>Spiralia</taxon>
        <taxon>Lophotrochozoa</taxon>
        <taxon>Platyhelminthes</taxon>
        <taxon>Cestoda</taxon>
        <taxon>Eucestoda</taxon>
        <taxon>Cyclophyllidea</taxon>
        <taxon>Taeniidae</taxon>
        <taxon>Hydatigera</taxon>
    </lineage>
</organism>
<reference evidence="1 2" key="2">
    <citation type="submission" date="2018-11" db="EMBL/GenBank/DDBJ databases">
        <authorList>
            <consortium name="Pathogen Informatics"/>
        </authorList>
    </citation>
    <scope>NUCLEOTIDE SEQUENCE [LARGE SCALE GENOMIC DNA]</scope>
</reference>
<evidence type="ECO:0000313" key="2">
    <source>
        <dbReference type="Proteomes" id="UP000274429"/>
    </source>
</evidence>
<proteinExistence type="predicted"/>
<dbReference type="EMBL" id="UYWX01000932">
    <property type="protein sequence ID" value="VDM19531.1"/>
    <property type="molecule type" value="Genomic_DNA"/>
</dbReference>
<keyword evidence="2" id="KW-1185">Reference proteome</keyword>
<dbReference type="AlphaFoldDB" id="A0A0R3WNG7"/>
<gene>
    <name evidence="1" type="ORF">TTAC_LOCUS2292</name>
</gene>
<evidence type="ECO:0000313" key="3">
    <source>
        <dbReference type="WBParaSite" id="TTAC_0000230501-mRNA-1"/>
    </source>
</evidence>
<protein>
    <submittedName>
        <fullName evidence="3">Transposase</fullName>
    </submittedName>
</protein>
<dbReference type="WBParaSite" id="TTAC_0000230501-mRNA-1">
    <property type="protein sequence ID" value="TTAC_0000230501-mRNA-1"/>
    <property type="gene ID" value="TTAC_0000230501"/>
</dbReference>
<dbReference type="Proteomes" id="UP000274429">
    <property type="component" value="Unassembled WGS sequence"/>
</dbReference>